<keyword evidence="2 5" id="KW-0645">Protease</keyword>
<dbReference type="PANTHER" id="PTHR43806">
    <property type="entry name" value="PEPTIDASE S8"/>
    <property type="match status" value="1"/>
</dbReference>
<evidence type="ECO:0000256" key="2">
    <source>
        <dbReference type="ARBA" id="ARBA00022670"/>
    </source>
</evidence>
<reference evidence="7 8" key="1">
    <citation type="submission" date="2021-07" db="EMBL/GenBank/DDBJ databases">
        <title>Clostridium weizhouense sp. nov., an anaerobic bacterium isolated from activated sludge of Petroleum wastewater.</title>
        <authorList>
            <person name="Li Q."/>
        </authorList>
    </citation>
    <scope>NUCLEOTIDE SEQUENCE [LARGE SCALE GENOMIC DNA]</scope>
    <source>
        <strain evidence="7 8">YB-6</strain>
    </source>
</reference>
<feature type="domain" description="Peptidase S8/S53" evidence="6">
    <location>
        <begin position="103"/>
        <end position="222"/>
    </location>
</feature>
<dbReference type="CDD" id="cd07478">
    <property type="entry name" value="Peptidases_S8_CspA-like"/>
    <property type="match status" value="1"/>
</dbReference>
<dbReference type="InterPro" id="IPR017310">
    <property type="entry name" value="Pept_S8A_subtilisin_clostridia"/>
</dbReference>
<comment type="similarity">
    <text evidence="1 5">Belongs to the peptidase S8 family.</text>
</comment>
<dbReference type="Proteomes" id="UP001519921">
    <property type="component" value="Unassembled WGS sequence"/>
</dbReference>
<sequence length="570" mass="62924">MKRDDNITKNIFSDINFDNYIIQYEGDIIQEVSKEPNYYVLLINDKYAIISVPKNVEPFDIAAKFSSVVYVKPAEMYTLEEISPLEASQANFLQLELPLNLTGKGVNIGIIDTGIDYLCEEFMDSNGQTRIEYIWDQTINSNNVDDSIPFGSVYTKAQIDEAIKAYKEGKSPYEIVPSKDEIGHGTNMSGIIGSTGKNPNLKGVVPECNFVVVKLIQDDSFKKQFNVDIPVYNITSIFAAIEFLYRYSLRIAKPIVMYLPLGSSLGSHTGNDILGKYLESISSNSGIAIVTGTGNERNKRGHASGIIPVAGGLNVMEIDVDPTQKNLWLEVWVPSPNVMSIDIISPSGENSGVMNALINSTELYTFIFEKTSIKVNYYLPEEFTGDELIRIRFYNIQAGIWKIRLIGNYVLDGKFDAWLPQDGIKHRNTGFGGSDPYNTITNPGNSEYLLTAAAYNQNNNNIVNYSGMAPIDDFVGKIDVAAGGVNALTVAPNNNVATVNGTSVSAAILAGASAMLLEWGIVNGNYPYMYSQGMKAFIARGTLKRMGDIYPNQQWGYGILNILTMFQNMT</sequence>
<evidence type="ECO:0000256" key="1">
    <source>
        <dbReference type="ARBA" id="ARBA00011073"/>
    </source>
</evidence>
<protein>
    <submittedName>
        <fullName evidence="7">S8 family peptidase</fullName>
    </submittedName>
</protein>
<evidence type="ECO:0000259" key="6">
    <source>
        <dbReference type="Pfam" id="PF00082"/>
    </source>
</evidence>
<evidence type="ECO:0000256" key="3">
    <source>
        <dbReference type="ARBA" id="ARBA00022801"/>
    </source>
</evidence>
<dbReference type="InterPro" id="IPR015500">
    <property type="entry name" value="Peptidase_S8_subtilisin-rel"/>
</dbReference>
<gene>
    <name evidence="7" type="ORF">KYD98_05650</name>
</gene>
<dbReference type="PRINTS" id="PR00723">
    <property type="entry name" value="SUBTILISIN"/>
</dbReference>
<keyword evidence="8" id="KW-1185">Reference proteome</keyword>
<keyword evidence="4 5" id="KW-0720">Serine protease</keyword>
<dbReference type="EMBL" id="JAHXPT010000003">
    <property type="protein sequence ID" value="MBW6409569.1"/>
    <property type="molecule type" value="Genomic_DNA"/>
</dbReference>
<dbReference type="SUPFAM" id="SSF52743">
    <property type="entry name" value="Subtilisin-like"/>
    <property type="match status" value="1"/>
</dbReference>
<dbReference type="PIRSF" id="PIRSF037894">
    <property type="entry name" value="Subtilisin_rel_CspABC"/>
    <property type="match status" value="1"/>
</dbReference>
<dbReference type="Gene3D" id="3.40.50.200">
    <property type="entry name" value="Peptidase S8/S53 domain"/>
    <property type="match status" value="1"/>
</dbReference>
<evidence type="ECO:0000256" key="4">
    <source>
        <dbReference type="ARBA" id="ARBA00022825"/>
    </source>
</evidence>
<evidence type="ECO:0000313" key="7">
    <source>
        <dbReference type="EMBL" id="MBW6409569.1"/>
    </source>
</evidence>
<feature type="active site" description="Charge relay system" evidence="5">
    <location>
        <position position="503"/>
    </location>
</feature>
<comment type="caution">
    <text evidence="7">The sequence shown here is derived from an EMBL/GenBank/DDBJ whole genome shotgun (WGS) entry which is preliminary data.</text>
</comment>
<feature type="domain" description="Peptidase S8/S53" evidence="6">
    <location>
        <begin position="438"/>
        <end position="558"/>
    </location>
</feature>
<feature type="active site" description="Charge relay system" evidence="5">
    <location>
        <position position="184"/>
    </location>
</feature>
<dbReference type="InterPro" id="IPR036852">
    <property type="entry name" value="Peptidase_S8/S53_dom_sf"/>
</dbReference>
<dbReference type="InterPro" id="IPR034045">
    <property type="entry name" value="Pep_S8_CspA-like"/>
</dbReference>
<dbReference type="PANTHER" id="PTHR43806:SF11">
    <property type="entry name" value="CEREVISIN-RELATED"/>
    <property type="match status" value="1"/>
</dbReference>
<feature type="active site" description="Charge relay system" evidence="5">
    <location>
        <position position="112"/>
    </location>
</feature>
<evidence type="ECO:0000256" key="5">
    <source>
        <dbReference type="PROSITE-ProRule" id="PRU01240"/>
    </source>
</evidence>
<dbReference type="InterPro" id="IPR000209">
    <property type="entry name" value="Peptidase_S8/S53_dom"/>
</dbReference>
<dbReference type="InterPro" id="IPR050131">
    <property type="entry name" value="Peptidase_S8_subtilisin-like"/>
</dbReference>
<name>A0ABS7ALM3_9CLOT</name>
<organism evidence="7 8">
    <name type="scientific">Clostridium weizhouense</name>
    <dbReference type="NCBI Taxonomy" id="2859781"/>
    <lineage>
        <taxon>Bacteria</taxon>
        <taxon>Bacillati</taxon>
        <taxon>Bacillota</taxon>
        <taxon>Clostridia</taxon>
        <taxon>Eubacteriales</taxon>
        <taxon>Clostridiaceae</taxon>
        <taxon>Clostridium</taxon>
    </lineage>
</organism>
<dbReference type="PROSITE" id="PS51892">
    <property type="entry name" value="SUBTILASE"/>
    <property type="match status" value="1"/>
</dbReference>
<evidence type="ECO:0000313" key="8">
    <source>
        <dbReference type="Proteomes" id="UP001519921"/>
    </source>
</evidence>
<keyword evidence="3 5" id="KW-0378">Hydrolase</keyword>
<dbReference type="RefSeq" id="WP_219778623.1">
    <property type="nucleotide sequence ID" value="NZ_JAHXPT010000003.1"/>
</dbReference>
<proteinExistence type="inferred from homology"/>
<dbReference type="Gene3D" id="2.60.120.1290">
    <property type="match status" value="1"/>
</dbReference>
<accession>A0ABS7ALM3</accession>
<dbReference type="Pfam" id="PF00082">
    <property type="entry name" value="Peptidase_S8"/>
    <property type="match status" value="2"/>
</dbReference>